<feature type="non-terminal residue" evidence="8">
    <location>
        <position position="1"/>
    </location>
</feature>
<protein>
    <recommendedName>
        <fullName evidence="3">Cilia- and flagella-associated protein 157</fullName>
    </recommendedName>
</protein>
<comment type="subcellular location">
    <subcellularLocation>
        <location evidence="1">Cell projection</location>
        <location evidence="1">Cilium</location>
    </subcellularLocation>
</comment>
<keyword evidence="5" id="KW-0969">Cilium</keyword>
<comment type="similarity">
    <text evidence="2">Belongs to the CFAP157 family.</text>
</comment>
<dbReference type="InterPro" id="IPR038844">
    <property type="entry name" value="CFAP157"/>
</dbReference>
<proteinExistence type="inferred from homology"/>
<name>A0A6A0A210_HAELA</name>
<evidence type="ECO:0000313" key="9">
    <source>
        <dbReference type="Proteomes" id="UP000485058"/>
    </source>
</evidence>
<reference evidence="8 9" key="1">
    <citation type="submission" date="2020-02" db="EMBL/GenBank/DDBJ databases">
        <title>Draft genome sequence of Haematococcus lacustris strain NIES-144.</title>
        <authorList>
            <person name="Morimoto D."/>
            <person name="Nakagawa S."/>
            <person name="Yoshida T."/>
            <person name="Sawayama S."/>
        </authorList>
    </citation>
    <scope>NUCLEOTIDE SEQUENCE [LARGE SCALE GENOMIC DNA]</scope>
    <source>
        <strain evidence="8 9">NIES-144</strain>
    </source>
</reference>
<evidence type="ECO:0000256" key="5">
    <source>
        <dbReference type="ARBA" id="ARBA00023069"/>
    </source>
</evidence>
<organism evidence="8 9">
    <name type="scientific">Haematococcus lacustris</name>
    <name type="common">Green alga</name>
    <name type="synonym">Haematococcus pluvialis</name>
    <dbReference type="NCBI Taxonomy" id="44745"/>
    <lineage>
        <taxon>Eukaryota</taxon>
        <taxon>Viridiplantae</taxon>
        <taxon>Chlorophyta</taxon>
        <taxon>core chlorophytes</taxon>
        <taxon>Chlorophyceae</taxon>
        <taxon>CS clade</taxon>
        <taxon>Chlamydomonadales</taxon>
        <taxon>Haematococcaceae</taxon>
        <taxon>Haematococcus</taxon>
    </lineage>
</organism>
<dbReference type="GO" id="GO:0036064">
    <property type="term" value="C:ciliary basal body"/>
    <property type="evidence" value="ECO:0007669"/>
    <property type="project" value="TreeGrafter"/>
</dbReference>
<gene>
    <name evidence="8" type="ORF">HaLaN_20829</name>
</gene>
<evidence type="ECO:0000256" key="6">
    <source>
        <dbReference type="ARBA" id="ARBA00023273"/>
    </source>
</evidence>
<feature type="coiled-coil region" evidence="7">
    <location>
        <begin position="119"/>
        <end position="153"/>
    </location>
</feature>
<dbReference type="EMBL" id="BLLF01002225">
    <property type="protein sequence ID" value="GFH23242.1"/>
    <property type="molecule type" value="Genomic_DNA"/>
</dbReference>
<evidence type="ECO:0000256" key="3">
    <source>
        <dbReference type="ARBA" id="ARBA00014087"/>
    </source>
</evidence>
<comment type="caution">
    <text evidence="8">The sequence shown here is derived from an EMBL/GenBank/DDBJ whole genome shotgun (WGS) entry which is preliminary data.</text>
</comment>
<keyword evidence="9" id="KW-1185">Reference proteome</keyword>
<dbReference type="GO" id="GO:0008017">
    <property type="term" value="F:microtubule binding"/>
    <property type="evidence" value="ECO:0007669"/>
    <property type="project" value="TreeGrafter"/>
</dbReference>
<evidence type="ECO:0000313" key="8">
    <source>
        <dbReference type="EMBL" id="GFH23242.1"/>
    </source>
</evidence>
<sequence>MGPSRPHSTLAPPEIVRRRIRCGSKTKRRYQDHGDQLQIENFKLSDDLETQKTNLRDINEFLTNELKARSLTTSALEAKNFELTQQIEDIRKSHEAAIGKLRAERDKEADNLRSIIADYEKKAKLMSDFLERKEALEAELASTQAELNAKVKEYEYRLTDLDRSHIQDREKWKRETLARIKETKIQMMKLTVLMEENSELRRQIALSKQTEQELARRNNAYQKTIKSLLTKMKEQGSEQQQHGELVRGLEEHAAELELQV</sequence>
<evidence type="ECO:0000256" key="7">
    <source>
        <dbReference type="SAM" id="Coils"/>
    </source>
</evidence>
<dbReference type="AlphaFoldDB" id="A0A6A0A210"/>
<keyword evidence="4 7" id="KW-0175">Coiled coil</keyword>
<feature type="non-terminal residue" evidence="8">
    <location>
        <position position="260"/>
    </location>
</feature>
<evidence type="ECO:0000256" key="1">
    <source>
        <dbReference type="ARBA" id="ARBA00004138"/>
    </source>
</evidence>
<dbReference type="Proteomes" id="UP000485058">
    <property type="component" value="Unassembled WGS sequence"/>
</dbReference>
<accession>A0A6A0A210</accession>
<keyword evidence="6" id="KW-0966">Cell projection</keyword>
<evidence type="ECO:0000256" key="2">
    <source>
        <dbReference type="ARBA" id="ARBA00010841"/>
    </source>
</evidence>
<evidence type="ECO:0000256" key="4">
    <source>
        <dbReference type="ARBA" id="ARBA00023054"/>
    </source>
</evidence>
<dbReference type="PANTHER" id="PTHR31954">
    <property type="entry name" value="CILIA- AND FLAGELLA-ASSOCIATED PROTEIN 157"/>
    <property type="match status" value="1"/>
</dbReference>
<dbReference type="PANTHER" id="PTHR31954:SF1">
    <property type="entry name" value="CILIA- AND FLAGELLA-ASSOCIATED PROTEIN 157"/>
    <property type="match status" value="1"/>
</dbReference>